<dbReference type="InterPro" id="IPR013087">
    <property type="entry name" value="Znf_C2H2_type"/>
</dbReference>
<feature type="coiled-coil region" evidence="2">
    <location>
        <begin position="173"/>
        <end position="204"/>
    </location>
</feature>
<evidence type="ECO:0000256" key="2">
    <source>
        <dbReference type="SAM" id="Coils"/>
    </source>
</evidence>
<evidence type="ECO:0000256" key="1">
    <source>
        <dbReference type="PROSITE-ProRule" id="PRU00042"/>
    </source>
</evidence>
<proteinExistence type="predicted"/>
<feature type="domain" description="C2H2-type" evidence="4">
    <location>
        <begin position="39"/>
        <end position="67"/>
    </location>
</feature>
<name>A0ABR2IB80_9PEZI</name>
<evidence type="ECO:0000256" key="3">
    <source>
        <dbReference type="SAM" id="MobiDB-lite"/>
    </source>
</evidence>
<keyword evidence="6" id="KW-1185">Reference proteome</keyword>
<dbReference type="PROSITE" id="PS50157">
    <property type="entry name" value="ZINC_FINGER_C2H2_2"/>
    <property type="match status" value="1"/>
</dbReference>
<dbReference type="SUPFAM" id="SSF57667">
    <property type="entry name" value="beta-beta-alpha zinc fingers"/>
    <property type="match status" value="1"/>
</dbReference>
<comment type="caution">
    <text evidence="5">The sequence shown here is derived from an EMBL/GenBank/DDBJ whole genome shotgun (WGS) entry which is preliminary data.</text>
</comment>
<keyword evidence="2" id="KW-0175">Coiled coil</keyword>
<reference evidence="5 6" key="1">
    <citation type="journal article" date="2024" name="IMA Fungus">
        <title>Apiospora arundinis, a panoply of carbohydrate-active enzymes and secondary metabolites.</title>
        <authorList>
            <person name="Sorensen T."/>
            <person name="Petersen C."/>
            <person name="Muurmann A.T."/>
            <person name="Christiansen J.V."/>
            <person name="Brundto M.L."/>
            <person name="Overgaard C.K."/>
            <person name="Boysen A.T."/>
            <person name="Wollenberg R.D."/>
            <person name="Larsen T.O."/>
            <person name="Sorensen J.L."/>
            <person name="Nielsen K.L."/>
            <person name="Sondergaard T.E."/>
        </authorList>
    </citation>
    <scope>NUCLEOTIDE SEQUENCE [LARGE SCALE GENOMIC DNA]</scope>
    <source>
        <strain evidence="5 6">AAU 773</strain>
    </source>
</reference>
<dbReference type="PROSITE" id="PS00028">
    <property type="entry name" value="ZINC_FINGER_C2H2_1"/>
    <property type="match status" value="2"/>
</dbReference>
<evidence type="ECO:0000259" key="4">
    <source>
        <dbReference type="PROSITE" id="PS50157"/>
    </source>
</evidence>
<dbReference type="Proteomes" id="UP001390339">
    <property type="component" value="Unassembled WGS sequence"/>
</dbReference>
<protein>
    <recommendedName>
        <fullName evidence="4">C2H2-type domain-containing protein</fullName>
    </recommendedName>
</protein>
<feature type="region of interest" description="Disordered" evidence="3">
    <location>
        <begin position="113"/>
        <end position="170"/>
    </location>
</feature>
<dbReference type="EMBL" id="JAPCWZ010000006">
    <property type="protein sequence ID" value="KAK8859978.1"/>
    <property type="molecule type" value="Genomic_DNA"/>
</dbReference>
<dbReference type="InterPro" id="IPR036236">
    <property type="entry name" value="Znf_C2H2_sf"/>
</dbReference>
<dbReference type="Gene3D" id="3.30.160.60">
    <property type="entry name" value="Classic Zinc Finger"/>
    <property type="match status" value="1"/>
</dbReference>
<gene>
    <name evidence="5" type="ORF">PGQ11_010712</name>
</gene>
<feature type="compositionally biased region" description="Basic and acidic residues" evidence="3">
    <location>
        <begin position="139"/>
        <end position="170"/>
    </location>
</feature>
<sequence length="237" mass="27046">MPLATFHTDGSAFVCDICETQFDTKQKAQSHLGTHVKRYLCAECPRKFSRSDEESQHMWTLHRINTPHVCYMMPCSRGRWGLKSTHTLINHLNKSHDGATLADNEESRKARGLLGLQGTSSQSHDYGTSPDDEEMADVTEDKPDDNDKSPSVPTDEKDMDLFHRGEDRRAKSAAEYEATIDSLKEQLEIERKDYETAIEDIHAMWKKKLENLMTLIVSQSIEEVKEALEKKDTSTQE</sequence>
<accession>A0ABR2IB80</accession>
<organism evidence="5 6">
    <name type="scientific">Apiospora arundinis</name>
    <dbReference type="NCBI Taxonomy" id="335852"/>
    <lineage>
        <taxon>Eukaryota</taxon>
        <taxon>Fungi</taxon>
        <taxon>Dikarya</taxon>
        <taxon>Ascomycota</taxon>
        <taxon>Pezizomycotina</taxon>
        <taxon>Sordariomycetes</taxon>
        <taxon>Xylariomycetidae</taxon>
        <taxon>Amphisphaeriales</taxon>
        <taxon>Apiosporaceae</taxon>
        <taxon>Apiospora</taxon>
    </lineage>
</organism>
<evidence type="ECO:0000313" key="5">
    <source>
        <dbReference type="EMBL" id="KAK8859978.1"/>
    </source>
</evidence>
<dbReference type="SMART" id="SM00355">
    <property type="entry name" value="ZnF_C2H2"/>
    <property type="match status" value="3"/>
</dbReference>
<evidence type="ECO:0000313" key="6">
    <source>
        <dbReference type="Proteomes" id="UP001390339"/>
    </source>
</evidence>
<keyword evidence="1" id="KW-0862">Zinc</keyword>
<keyword evidence="1" id="KW-0863">Zinc-finger</keyword>
<keyword evidence="1" id="KW-0479">Metal-binding</keyword>
<feature type="compositionally biased region" description="Polar residues" evidence="3">
    <location>
        <begin position="117"/>
        <end position="126"/>
    </location>
</feature>